<comment type="caution">
    <text evidence="6">The sequence shown here is derived from an EMBL/GenBank/DDBJ whole genome shotgun (WGS) entry which is preliminary data.</text>
</comment>
<dbReference type="Gene3D" id="3.40.190.100">
    <property type="entry name" value="Glycine betaine-binding periplasmic protein, domain 2"/>
    <property type="match status" value="1"/>
</dbReference>
<keyword evidence="2" id="KW-0813">Transport</keyword>
<dbReference type="EMBL" id="QEWP01000002">
    <property type="protein sequence ID" value="PWE00739.1"/>
    <property type="molecule type" value="Genomic_DNA"/>
</dbReference>
<dbReference type="Gene3D" id="3.10.105.10">
    <property type="entry name" value="Dipeptide-binding Protein, Domain 3"/>
    <property type="match status" value="2"/>
</dbReference>
<reference evidence="6 7" key="1">
    <citation type="submission" date="2018-05" db="EMBL/GenBank/DDBJ databases">
        <title>Marinilabilia rubrum sp. nov., isolated from saltern sediment.</title>
        <authorList>
            <person name="Zhang R."/>
        </authorList>
    </citation>
    <scope>NUCLEOTIDE SEQUENCE [LARGE SCALE GENOMIC DNA]</scope>
    <source>
        <strain evidence="6 7">WTE16</strain>
    </source>
</reference>
<feature type="domain" description="ABC-type glycine betaine transport system substrate-binding" evidence="5">
    <location>
        <begin position="30"/>
        <end position="271"/>
    </location>
</feature>
<keyword evidence="3" id="KW-1003">Cell membrane</keyword>
<dbReference type="RefSeq" id="WP_109263110.1">
    <property type="nucleotide sequence ID" value="NZ_QEWP01000002.1"/>
</dbReference>
<dbReference type="GO" id="GO:0005275">
    <property type="term" value="F:amine transmembrane transporter activity"/>
    <property type="evidence" value="ECO:0007669"/>
    <property type="project" value="TreeGrafter"/>
</dbReference>
<dbReference type="PROSITE" id="PS51257">
    <property type="entry name" value="PROKAR_LIPOPROTEIN"/>
    <property type="match status" value="1"/>
</dbReference>
<dbReference type="AlphaFoldDB" id="A0A2U2BCE7"/>
<evidence type="ECO:0000313" key="7">
    <source>
        <dbReference type="Proteomes" id="UP000244956"/>
    </source>
</evidence>
<dbReference type="GO" id="GO:0015226">
    <property type="term" value="F:carnitine transmembrane transporter activity"/>
    <property type="evidence" value="ECO:0007669"/>
    <property type="project" value="TreeGrafter"/>
</dbReference>
<dbReference type="PANTHER" id="PTHR47737:SF1">
    <property type="entry name" value="GLYCINE BETAINE_PROLINE BETAINE TRANSPORT SYSTEM PERMEASE PROTEIN PROW"/>
    <property type="match status" value="1"/>
</dbReference>
<comment type="subcellular location">
    <subcellularLocation>
        <location evidence="1">Cell membrane</location>
    </subcellularLocation>
</comment>
<dbReference type="GO" id="GO:0031460">
    <property type="term" value="P:glycine betaine transport"/>
    <property type="evidence" value="ECO:0007669"/>
    <property type="project" value="TreeGrafter"/>
</dbReference>
<gene>
    <name evidence="6" type="ORF">DDZ16_03860</name>
</gene>
<organism evidence="6 7">
    <name type="scientific">Marinilabilia rubra</name>
    <dbReference type="NCBI Taxonomy" id="2162893"/>
    <lineage>
        <taxon>Bacteria</taxon>
        <taxon>Pseudomonadati</taxon>
        <taxon>Bacteroidota</taxon>
        <taxon>Bacteroidia</taxon>
        <taxon>Marinilabiliales</taxon>
        <taxon>Marinilabiliaceae</taxon>
        <taxon>Marinilabilia</taxon>
    </lineage>
</organism>
<dbReference type="PANTHER" id="PTHR47737">
    <property type="entry name" value="GLYCINE BETAINE/PROLINE BETAINE TRANSPORT SYSTEM PERMEASE PROTEIN PROW"/>
    <property type="match status" value="1"/>
</dbReference>
<protein>
    <submittedName>
        <fullName evidence="6">Glycine/betaine ABC transporter</fullName>
    </submittedName>
</protein>
<accession>A0A2U2BCE7</accession>
<dbReference type="InterPro" id="IPR007210">
    <property type="entry name" value="ABC_Gly_betaine_transp_sub-bd"/>
</dbReference>
<proteinExistence type="predicted"/>
<dbReference type="Pfam" id="PF04069">
    <property type="entry name" value="OpuAC"/>
    <property type="match status" value="1"/>
</dbReference>
<keyword evidence="7" id="KW-1185">Reference proteome</keyword>
<sequence length="286" mass="32571">MKKRNCRNSITVFAALAFMLISGCNKKKEEVTLYYANWAETVAMTKITELALEDVGIPAKSMLLSPGPVFTALAQGDGDIFLEAWLPQTHAHYWERFGDKIDKVGVCLDYASTGLVVPKYVEIDSITQLNEYKEKFNGEIVGIGSGSGVYKDTEHAIEAYGLEFDQLTSSGPAMVASIKNAAAREKWIVVTGWKPHYKWAKYDLKYLKDPKGIYPSEKGYIVTRQGFTDERPGFKKFLGNFYFNEKQMSELMLLFEEENNDDAAAKKWYKENKDLIQSWMPEEWLK</sequence>
<evidence type="ECO:0000256" key="4">
    <source>
        <dbReference type="ARBA" id="ARBA00023136"/>
    </source>
</evidence>
<dbReference type="Proteomes" id="UP000244956">
    <property type="component" value="Unassembled WGS sequence"/>
</dbReference>
<evidence type="ECO:0000256" key="3">
    <source>
        <dbReference type="ARBA" id="ARBA00022475"/>
    </source>
</evidence>
<dbReference type="SUPFAM" id="SSF53850">
    <property type="entry name" value="Periplasmic binding protein-like II"/>
    <property type="match status" value="1"/>
</dbReference>
<dbReference type="CDD" id="cd13639">
    <property type="entry name" value="PBP2_OpuAC_like"/>
    <property type="match status" value="1"/>
</dbReference>
<evidence type="ECO:0000313" key="6">
    <source>
        <dbReference type="EMBL" id="PWE00739.1"/>
    </source>
</evidence>
<evidence type="ECO:0000259" key="5">
    <source>
        <dbReference type="Pfam" id="PF04069"/>
    </source>
</evidence>
<evidence type="ECO:0000256" key="2">
    <source>
        <dbReference type="ARBA" id="ARBA00022448"/>
    </source>
</evidence>
<dbReference type="GO" id="GO:0015871">
    <property type="term" value="P:choline transport"/>
    <property type="evidence" value="ECO:0007669"/>
    <property type="project" value="TreeGrafter"/>
</dbReference>
<dbReference type="OrthoDB" id="9787902at2"/>
<evidence type="ECO:0000256" key="1">
    <source>
        <dbReference type="ARBA" id="ARBA00004236"/>
    </source>
</evidence>
<keyword evidence="4" id="KW-0472">Membrane</keyword>
<dbReference type="GO" id="GO:0043190">
    <property type="term" value="C:ATP-binding cassette (ABC) transporter complex"/>
    <property type="evidence" value="ECO:0007669"/>
    <property type="project" value="InterPro"/>
</dbReference>
<name>A0A2U2BCE7_9BACT</name>